<dbReference type="Gene3D" id="1.10.101.10">
    <property type="entry name" value="PGBD-like superfamily/PGBD"/>
    <property type="match status" value="1"/>
</dbReference>
<dbReference type="SUPFAM" id="SSF47090">
    <property type="entry name" value="PGBD-like"/>
    <property type="match status" value="1"/>
</dbReference>
<comment type="caution">
    <text evidence="3">The sequence shown here is derived from an EMBL/GenBank/DDBJ whole genome shotgun (WGS) entry which is preliminary data.</text>
</comment>
<evidence type="ECO:0000313" key="3">
    <source>
        <dbReference type="EMBL" id="MFK2875319.1"/>
    </source>
</evidence>
<dbReference type="InterPro" id="IPR023346">
    <property type="entry name" value="Lysozyme-like_dom_sf"/>
</dbReference>
<evidence type="ECO:0000256" key="1">
    <source>
        <dbReference type="SAM" id="MobiDB-lite"/>
    </source>
</evidence>
<dbReference type="EMBL" id="JADIKG010000013">
    <property type="protein sequence ID" value="MFK2875319.1"/>
    <property type="molecule type" value="Genomic_DNA"/>
</dbReference>
<feature type="domain" description="Peptidoglycan binding-like" evidence="2">
    <location>
        <begin position="219"/>
        <end position="279"/>
    </location>
</feature>
<sequence>MSNPLLDLISHGESGVDGYNAYNRGTYIDAQGKPHIRPANEPIDFSSLTLGQVQDMQHLGHDDPKRLLAVGKYQVIPKTMDDAINKLDLDRDQLFTPELQDKIFSDYLIVDKRPDVHDYIIGKPGVTLEDAQRGMAKEWGSFGDPDNSGHSHYPSPNKSSITLEQSADALNQMRAQYKASIDRGLTSDAAWQAVTDSGPSQTQANPQHSTGPLRQGAHGDAVRAMQADLAALGYTDNRGHALQPDGHYGPNTGAAVYAFQSDHGLLSDGVAGRHTLEAIHGQRQLINDISALAPELDGRQRARVEGSVIFSRVYATEPAATVTPTGPAPSPTQSHMLITGQASRGIAPDTNTNPQLRDFSDSSHPQNALYNTLKAGFPSDTTPAWLACATAACYMSGIKQPDDLGDIYGNGEKIMFMSNSLFALSATIDTTQPPPTVQQTMQHVQQFDQQKAQRMSEIRTQSAHVNAHAQQAPTR</sequence>
<feature type="region of interest" description="Disordered" evidence="1">
    <location>
        <begin position="138"/>
        <end position="160"/>
    </location>
</feature>
<accession>A0ABW8IZF0</accession>
<reference evidence="3 4" key="1">
    <citation type="submission" date="2020-10" db="EMBL/GenBank/DDBJ databases">
        <title>Phylogeny of dyella-like bacteria.</title>
        <authorList>
            <person name="Fu J."/>
        </authorList>
    </citation>
    <scope>NUCLEOTIDE SEQUENCE [LARGE SCALE GENOMIC DNA]</scope>
    <source>
        <strain evidence="3 4">DHOB07</strain>
    </source>
</reference>
<evidence type="ECO:0000259" key="2">
    <source>
        <dbReference type="Pfam" id="PF01471"/>
    </source>
</evidence>
<dbReference type="Pfam" id="PF01471">
    <property type="entry name" value="PG_binding_1"/>
    <property type="match status" value="1"/>
</dbReference>
<organism evidence="3 4">
    <name type="scientific">Dyella lipolytica</name>
    <dbReference type="NCBI Taxonomy" id="1867835"/>
    <lineage>
        <taxon>Bacteria</taxon>
        <taxon>Pseudomonadati</taxon>
        <taxon>Pseudomonadota</taxon>
        <taxon>Gammaproteobacteria</taxon>
        <taxon>Lysobacterales</taxon>
        <taxon>Rhodanobacteraceae</taxon>
        <taxon>Dyella</taxon>
    </lineage>
</organism>
<evidence type="ECO:0000313" key="4">
    <source>
        <dbReference type="Proteomes" id="UP001620405"/>
    </source>
</evidence>
<dbReference type="InterPro" id="IPR002477">
    <property type="entry name" value="Peptidoglycan-bd-like"/>
</dbReference>
<proteinExistence type="predicted"/>
<dbReference type="Proteomes" id="UP001620405">
    <property type="component" value="Unassembled WGS sequence"/>
</dbReference>
<feature type="compositionally biased region" description="Polar residues" evidence="1">
    <location>
        <begin position="148"/>
        <end position="160"/>
    </location>
</feature>
<dbReference type="InterPro" id="IPR036366">
    <property type="entry name" value="PGBDSf"/>
</dbReference>
<name>A0ABW8IZF0_9GAMM</name>
<keyword evidence="4" id="KW-1185">Reference proteome</keyword>
<feature type="region of interest" description="Disordered" evidence="1">
    <location>
        <begin position="195"/>
        <end position="221"/>
    </location>
</feature>
<dbReference type="SUPFAM" id="SSF53955">
    <property type="entry name" value="Lysozyme-like"/>
    <property type="match status" value="1"/>
</dbReference>
<dbReference type="Gene3D" id="1.10.530.10">
    <property type="match status" value="1"/>
</dbReference>
<dbReference type="InterPro" id="IPR036365">
    <property type="entry name" value="PGBD-like_sf"/>
</dbReference>
<feature type="compositionally biased region" description="Polar residues" evidence="1">
    <location>
        <begin position="195"/>
        <end position="212"/>
    </location>
</feature>
<gene>
    <name evidence="3" type="ORF">ISP13_17465</name>
</gene>
<protein>
    <submittedName>
        <fullName evidence="3">Peptidoglycan-binding protein</fullName>
    </submittedName>
</protein>
<dbReference type="RefSeq" id="WP_284395554.1">
    <property type="nucleotide sequence ID" value="NZ_BSNQ01000003.1"/>
</dbReference>